<protein>
    <submittedName>
        <fullName evidence="1">Uncharacterized protein</fullName>
    </submittedName>
</protein>
<accession>A0AAN7UJM0</accession>
<reference evidence="1 2" key="1">
    <citation type="submission" date="2023-10" db="EMBL/GenBank/DDBJ databases">
        <title>Draft genome sequence of Xylaria bambusicola isolate GMP-LS, the root and basal stem rot pathogen of sugarcane in Indonesia.</title>
        <authorList>
            <person name="Selvaraj P."/>
            <person name="Muralishankar V."/>
            <person name="Muruganantham S."/>
            <person name="Sp S."/>
            <person name="Haryani S."/>
            <person name="Lau K.J.X."/>
            <person name="Naqvi N.I."/>
        </authorList>
    </citation>
    <scope>NUCLEOTIDE SEQUENCE [LARGE SCALE GENOMIC DNA]</scope>
    <source>
        <strain evidence="1">GMP-LS</strain>
    </source>
</reference>
<organism evidence="1 2">
    <name type="scientific">Xylaria bambusicola</name>
    <dbReference type="NCBI Taxonomy" id="326684"/>
    <lineage>
        <taxon>Eukaryota</taxon>
        <taxon>Fungi</taxon>
        <taxon>Dikarya</taxon>
        <taxon>Ascomycota</taxon>
        <taxon>Pezizomycotina</taxon>
        <taxon>Sordariomycetes</taxon>
        <taxon>Xylariomycetidae</taxon>
        <taxon>Xylariales</taxon>
        <taxon>Xylariaceae</taxon>
        <taxon>Xylaria</taxon>
    </lineage>
</organism>
<evidence type="ECO:0000313" key="2">
    <source>
        <dbReference type="Proteomes" id="UP001305414"/>
    </source>
</evidence>
<name>A0AAN7UJM0_9PEZI</name>
<dbReference type="AlphaFoldDB" id="A0AAN7UJM0"/>
<sequence>MASRAGARAAARTLHFQVIRLRNIQQVIARRYSNPVLFLFLVDERHVQPRSNSSARCIDCNAEEAKSYSSPGFGGVMCPCRCIWDVLKGRRAELEKTAQLRGEFIILRLVDFIEKLRGDEVNVGLAGRLRKLRARILEVDIS</sequence>
<dbReference type="EMBL" id="JAWHQM010000017">
    <property type="protein sequence ID" value="KAK5630913.1"/>
    <property type="molecule type" value="Genomic_DNA"/>
</dbReference>
<gene>
    <name evidence="1" type="ORF">RRF57_006629</name>
</gene>
<proteinExistence type="predicted"/>
<dbReference type="Proteomes" id="UP001305414">
    <property type="component" value="Unassembled WGS sequence"/>
</dbReference>
<comment type="caution">
    <text evidence="1">The sequence shown here is derived from an EMBL/GenBank/DDBJ whole genome shotgun (WGS) entry which is preliminary data.</text>
</comment>
<evidence type="ECO:0000313" key="1">
    <source>
        <dbReference type="EMBL" id="KAK5630913.1"/>
    </source>
</evidence>
<keyword evidence="2" id="KW-1185">Reference proteome</keyword>